<feature type="chain" id="PRO_5026702355" evidence="1">
    <location>
        <begin position="28"/>
        <end position="270"/>
    </location>
</feature>
<evidence type="ECO:0000313" key="3">
    <source>
        <dbReference type="Proteomes" id="UP000472676"/>
    </source>
</evidence>
<dbReference type="Proteomes" id="UP000472676">
    <property type="component" value="Unassembled WGS sequence"/>
</dbReference>
<sequence length="270" mass="30259">MRQLYKTAAWAGIVVAVLTARALPARAAAGSSAGATAAASTAAANANADVAEPAKLDADFWAPRADRYSVEWGSVSLGEGTISLKPTDDDCFEYHSETDPIAIVRWTYGSPSEFSTFCVHDGQVFPTHFQYSNDHRTDDNFTLDFDPKAQRVKMIQGGDITEIHVPDPVYDRFSIQEAVRLWAARNAGRIGLERDFAFLDEDKLRTYRFRIQPHETVKTPAGSFDTVLVERIDNPKKSYRYWLAPSREYIPVRIEHINKGKTELRMALLK</sequence>
<dbReference type="RefSeq" id="WP_166254445.1">
    <property type="nucleotide sequence ID" value="NZ_JAAMOW010000003.1"/>
</dbReference>
<dbReference type="Pfam" id="PF11306">
    <property type="entry name" value="DUF3108"/>
    <property type="match status" value="1"/>
</dbReference>
<accession>A0A6M2BQ04</accession>
<reference evidence="2 3" key="1">
    <citation type="journal article" date="2014" name="Int. J. Syst. Evol. Microbiol.">
        <title>Solimonas terrae sp. nov., isolated from soil.</title>
        <authorList>
            <person name="Kim S.J."/>
            <person name="Moon J.Y."/>
            <person name="Weon H.Y."/>
            <person name="Ahn J.H."/>
            <person name="Chen W.M."/>
            <person name="Kwon S.W."/>
        </authorList>
    </citation>
    <scope>NUCLEOTIDE SEQUENCE [LARGE SCALE GENOMIC DNA]</scope>
    <source>
        <strain evidence="2 3">KIS83-12</strain>
    </source>
</reference>
<proteinExistence type="predicted"/>
<evidence type="ECO:0000313" key="2">
    <source>
        <dbReference type="EMBL" id="NGY04676.1"/>
    </source>
</evidence>
<comment type="caution">
    <text evidence="2">The sequence shown here is derived from an EMBL/GenBank/DDBJ whole genome shotgun (WGS) entry which is preliminary data.</text>
</comment>
<name>A0A6M2BQ04_9GAMM</name>
<dbReference type="AlphaFoldDB" id="A0A6M2BQ04"/>
<dbReference type="EMBL" id="JAAMOW010000003">
    <property type="protein sequence ID" value="NGY04676.1"/>
    <property type="molecule type" value="Genomic_DNA"/>
</dbReference>
<gene>
    <name evidence="2" type="ORF">G7Y85_07865</name>
</gene>
<feature type="signal peptide" evidence="1">
    <location>
        <begin position="1"/>
        <end position="27"/>
    </location>
</feature>
<dbReference type="InterPro" id="IPR021457">
    <property type="entry name" value="DUF3108"/>
</dbReference>
<keyword evidence="3" id="KW-1185">Reference proteome</keyword>
<evidence type="ECO:0000256" key="1">
    <source>
        <dbReference type="SAM" id="SignalP"/>
    </source>
</evidence>
<protein>
    <submittedName>
        <fullName evidence="2">DUF3108 domain-containing protein</fullName>
    </submittedName>
</protein>
<organism evidence="2 3">
    <name type="scientific">Solimonas terrae</name>
    <dbReference type="NCBI Taxonomy" id="1396819"/>
    <lineage>
        <taxon>Bacteria</taxon>
        <taxon>Pseudomonadati</taxon>
        <taxon>Pseudomonadota</taxon>
        <taxon>Gammaproteobacteria</taxon>
        <taxon>Nevskiales</taxon>
        <taxon>Nevskiaceae</taxon>
        <taxon>Solimonas</taxon>
    </lineage>
</organism>
<keyword evidence="1" id="KW-0732">Signal</keyword>